<evidence type="ECO:0000313" key="7">
    <source>
        <dbReference type="Proteomes" id="UP000290037"/>
    </source>
</evidence>
<keyword evidence="2 5" id="KW-0436">Ligase</keyword>
<gene>
    <name evidence="4" type="ORF">DSM01_1912</name>
    <name evidence="5" type="ORF">SAMN04487999_2635</name>
</gene>
<dbReference type="OrthoDB" id="8870348at2"/>
<evidence type="ECO:0000259" key="3">
    <source>
        <dbReference type="Pfam" id="PF00501"/>
    </source>
</evidence>
<accession>A0A1M5Z2Y9</accession>
<sequence length="358" mass="40040">MSKYPVHPEFQLNGMSLKAASLREFAQEIQKTGELYEQELGEFILDWLNDKDYVLVNTSGSTGAPKSIKLLKKHMVNSAKATGKRFDLEAGATALHCLPTRFIAGKMMLVRAVILGWKLDVVPPKSNPLDQVLKRYDFSAMTPFQLDNSIARMHLLAKLIVGGGPFSQTLKELVQDCPTKIYETYGMTETITHIAVRRVNSKKNREGEPPFKTLSKVTVSKDERGCLVIKAPRVATDPIVTNDLVDLISYKKFHWLGRIDNVINSGGIKLYPESIEKKLAHQIDVPFIIGAEEDAVLGEKLILVIECDSFDASRLNFEVLGKYETPKRIYCTPKFIRTNNGKVKRGATLKSLTAAEEI</sequence>
<evidence type="ECO:0000256" key="2">
    <source>
        <dbReference type="ARBA" id="ARBA00022598"/>
    </source>
</evidence>
<dbReference type="Gene3D" id="3.40.50.12780">
    <property type="entry name" value="N-terminal domain of ligase-like"/>
    <property type="match status" value="1"/>
</dbReference>
<dbReference type="Proteomes" id="UP000290037">
    <property type="component" value="Unassembled WGS sequence"/>
</dbReference>
<dbReference type="PANTHER" id="PTHR43201">
    <property type="entry name" value="ACYL-COA SYNTHETASE"/>
    <property type="match status" value="1"/>
</dbReference>
<dbReference type="GO" id="GO:0031956">
    <property type="term" value="F:medium-chain fatty acid-CoA ligase activity"/>
    <property type="evidence" value="ECO:0007669"/>
    <property type="project" value="TreeGrafter"/>
</dbReference>
<comment type="similarity">
    <text evidence="1">Belongs to the ATP-dependent AMP-binding enzyme family.</text>
</comment>
<dbReference type="PANTHER" id="PTHR43201:SF5">
    <property type="entry name" value="MEDIUM-CHAIN ACYL-COA LIGASE ACSF2, MITOCHONDRIAL"/>
    <property type="match status" value="1"/>
</dbReference>
<dbReference type="InterPro" id="IPR045851">
    <property type="entry name" value="AMP-bd_C_sf"/>
</dbReference>
<dbReference type="EMBL" id="QOVN01000003">
    <property type="protein sequence ID" value="RXG29810.1"/>
    <property type="molecule type" value="Genomic_DNA"/>
</dbReference>
<dbReference type="STRING" id="573501.SAMN04487999_2635"/>
<dbReference type="SUPFAM" id="SSF56801">
    <property type="entry name" value="Acetyl-CoA synthetase-like"/>
    <property type="match status" value="1"/>
</dbReference>
<keyword evidence="7" id="KW-1185">Reference proteome</keyword>
<dbReference type="InterPro" id="IPR000873">
    <property type="entry name" value="AMP-dep_synth/lig_dom"/>
</dbReference>
<reference evidence="4 7" key="3">
    <citation type="submission" date="2018-07" db="EMBL/GenBank/DDBJ databases">
        <title>Leeuwenhoekiella genomics.</title>
        <authorList>
            <person name="Tahon G."/>
            <person name="Willems A."/>
        </authorList>
    </citation>
    <scope>NUCLEOTIDE SEQUENCE [LARGE SCALE GENOMIC DNA]</scope>
    <source>
        <strain evidence="4 7">LMG 24856</strain>
    </source>
</reference>
<name>A0A1M5Z2Y9_9FLAO</name>
<dbReference type="GO" id="GO:0006631">
    <property type="term" value="P:fatty acid metabolic process"/>
    <property type="evidence" value="ECO:0007669"/>
    <property type="project" value="TreeGrafter"/>
</dbReference>
<dbReference type="AlphaFoldDB" id="A0A1M5Z2Y9"/>
<organism evidence="5 6">
    <name type="scientific">Leeuwenhoekiella palythoae</name>
    <dbReference type="NCBI Taxonomy" id="573501"/>
    <lineage>
        <taxon>Bacteria</taxon>
        <taxon>Pseudomonadati</taxon>
        <taxon>Bacteroidota</taxon>
        <taxon>Flavobacteriia</taxon>
        <taxon>Flavobacteriales</taxon>
        <taxon>Flavobacteriaceae</taxon>
        <taxon>Leeuwenhoekiella</taxon>
    </lineage>
</organism>
<evidence type="ECO:0000313" key="6">
    <source>
        <dbReference type="Proteomes" id="UP000184240"/>
    </source>
</evidence>
<feature type="domain" description="AMP-dependent synthetase/ligase" evidence="3">
    <location>
        <begin position="53"/>
        <end position="209"/>
    </location>
</feature>
<dbReference type="Gene3D" id="3.30.300.30">
    <property type="match status" value="1"/>
</dbReference>
<reference evidence="5" key="2">
    <citation type="submission" date="2016-11" db="EMBL/GenBank/DDBJ databases">
        <authorList>
            <person name="Jaros S."/>
            <person name="Januszkiewicz K."/>
            <person name="Wedrychowicz H."/>
        </authorList>
    </citation>
    <scope>NUCLEOTIDE SEQUENCE [LARGE SCALE GENOMIC DNA]</scope>
    <source>
        <strain evidence="5">DSM 19859</strain>
    </source>
</reference>
<dbReference type="Pfam" id="PF00501">
    <property type="entry name" value="AMP-binding"/>
    <property type="match status" value="1"/>
</dbReference>
<evidence type="ECO:0000256" key="1">
    <source>
        <dbReference type="ARBA" id="ARBA00006432"/>
    </source>
</evidence>
<dbReference type="InterPro" id="IPR042099">
    <property type="entry name" value="ANL_N_sf"/>
</dbReference>
<dbReference type="EMBL" id="FQXT01000004">
    <property type="protein sequence ID" value="SHI18273.1"/>
    <property type="molecule type" value="Genomic_DNA"/>
</dbReference>
<proteinExistence type="inferred from homology"/>
<reference evidence="6" key="1">
    <citation type="submission" date="2016-11" db="EMBL/GenBank/DDBJ databases">
        <authorList>
            <person name="Varghese N."/>
            <person name="Submissions S."/>
        </authorList>
    </citation>
    <scope>NUCLEOTIDE SEQUENCE [LARGE SCALE GENOMIC DNA]</scope>
    <source>
        <strain evidence="6">DSM 19859</strain>
    </source>
</reference>
<evidence type="ECO:0000313" key="5">
    <source>
        <dbReference type="EMBL" id="SHI18273.1"/>
    </source>
</evidence>
<dbReference type="Proteomes" id="UP000184240">
    <property type="component" value="Unassembled WGS sequence"/>
</dbReference>
<dbReference type="RefSeq" id="WP_072983728.1">
    <property type="nucleotide sequence ID" value="NZ_FQXT01000004.1"/>
</dbReference>
<protein>
    <submittedName>
        <fullName evidence="5">O-succinylbenzoic acid--CoA ligase</fullName>
    </submittedName>
</protein>
<evidence type="ECO:0000313" key="4">
    <source>
        <dbReference type="EMBL" id="RXG29810.1"/>
    </source>
</evidence>